<comment type="caution">
    <text evidence="6">The sequence shown here is derived from an EMBL/GenBank/DDBJ whole genome shotgun (WGS) entry which is preliminary data.</text>
</comment>
<dbReference type="PROSITE" id="PS50042">
    <property type="entry name" value="CNMP_BINDING_3"/>
    <property type="match status" value="1"/>
</dbReference>
<dbReference type="SUPFAM" id="SSF51206">
    <property type="entry name" value="cAMP-binding domain-like"/>
    <property type="match status" value="1"/>
</dbReference>
<sequence length="223" mass="24941">MRKEDAAKIVQEFGWLSRQPKQFQDDVLRRCHVSTCREGEVLYRAGDPAGGLYGLVDGVLQVEAAEGKVFAIRTRGAWFGETAAFRDQPRLMTMTTTTAVTFLMLPLAEFDRLIANAAYCRHFALLMAEHFAEVVAGAADLMERNSLVRVCGRLVALSLAQSTPDEDLRLTQARLGAMCGMTRATVNRVLGQLSRDGAIEVRYGHIHVRRRDVLLRHIQRLPD</sequence>
<reference evidence="6" key="1">
    <citation type="submission" date="2017-05" db="EMBL/GenBank/DDBJ databases">
        <authorList>
            <person name="Imhoff J.F."/>
            <person name="Rahn T."/>
            <person name="Kuenzel S."/>
            <person name="Neulinger S.C."/>
        </authorList>
    </citation>
    <scope>NUCLEOTIDE SEQUENCE</scope>
    <source>
        <strain evidence="6">LMG 28126</strain>
    </source>
</reference>
<dbReference type="Pfam" id="PF13545">
    <property type="entry name" value="HTH_Crp_2"/>
    <property type="match status" value="1"/>
</dbReference>
<dbReference type="RefSeq" id="WP_201158382.1">
    <property type="nucleotide sequence ID" value="NZ_NHSD01000314.1"/>
</dbReference>
<keyword evidence="2" id="KW-0238">DNA-binding</keyword>
<protein>
    <recommendedName>
        <fullName evidence="8">Crp/Fnr family transcriptional regulator</fullName>
    </recommendedName>
</protein>
<dbReference type="GO" id="GO:0003677">
    <property type="term" value="F:DNA binding"/>
    <property type="evidence" value="ECO:0007669"/>
    <property type="project" value="UniProtKB-KW"/>
</dbReference>
<dbReference type="SUPFAM" id="SSF46785">
    <property type="entry name" value="Winged helix' DNA-binding domain"/>
    <property type="match status" value="1"/>
</dbReference>
<dbReference type="InterPro" id="IPR036390">
    <property type="entry name" value="WH_DNA-bd_sf"/>
</dbReference>
<dbReference type="PANTHER" id="PTHR24567:SF26">
    <property type="entry name" value="REGULATORY PROTEIN YEIL"/>
    <property type="match status" value="1"/>
</dbReference>
<gene>
    <name evidence="6" type="ORF">CCR87_14980</name>
</gene>
<dbReference type="InterPro" id="IPR012318">
    <property type="entry name" value="HTH_CRP"/>
</dbReference>
<evidence type="ECO:0000256" key="2">
    <source>
        <dbReference type="ARBA" id="ARBA00023125"/>
    </source>
</evidence>
<proteinExistence type="predicted"/>
<dbReference type="Pfam" id="PF00027">
    <property type="entry name" value="cNMP_binding"/>
    <property type="match status" value="1"/>
</dbReference>
<evidence type="ECO:0000313" key="6">
    <source>
        <dbReference type="EMBL" id="MBK5928620.1"/>
    </source>
</evidence>
<dbReference type="SMART" id="SM00419">
    <property type="entry name" value="HTH_CRP"/>
    <property type="match status" value="1"/>
</dbReference>
<dbReference type="InterPro" id="IPR000595">
    <property type="entry name" value="cNMP-bd_dom"/>
</dbReference>
<dbReference type="PANTHER" id="PTHR24567">
    <property type="entry name" value="CRP FAMILY TRANSCRIPTIONAL REGULATORY PROTEIN"/>
    <property type="match status" value="1"/>
</dbReference>
<dbReference type="Proteomes" id="UP000706333">
    <property type="component" value="Unassembled WGS sequence"/>
</dbReference>
<keyword evidence="7" id="KW-1185">Reference proteome</keyword>
<evidence type="ECO:0000256" key="1">
    <source>
        <dbReference type="ARBA" id="ARBA00023015"/>
    </source>
</evidence>
<dbReference type="Gene3D" id="1.10.10.10">
    <property type="entry name" value="Winged helix-like DNA-binding domain superfamily/Winged helix DNA-binding domain"/>
    <property type="match status" value="1"/>
</dbReference>
<dbReference type="GO" id="GO:0005829">
    <property type="term" value="C:cytosol"/>
    <property type="evidence" value="ECO:0007669"/>
    <property type="project" value="TreeGrafter"/>
</dbReference>
<dbReference type="SMART" id="SM00100">
    <property type="entry name" value="cNMP"/>
    <property type="match status" value="1"/>
</dbReference>
<evidence type="ECO:0000313" key="7">
    <source>
        <dbReference type="Proteomes" id="UP000706333"/>
    </source>
</evidence>
<keyword evidence="1" id="KW-0805">Transcription regulation</keyword>
<evidence type="ECO:0000259" key="5">
    <source>
        <dbReference type="PROSITE" id="PS51063"/>
    </source>
</evidence>
<dbReference type="Gene3D" id="2.60.120.10">
    <property type="entry name" value="Jelly Rolls"/>
    <property type="match status" value="1"/>
</dbReference>
<dbReference type="EMBL" id="NHSD01000314">
    <property type="protein sequence ID" value="MBK5928620.1"/>
    <property type="molecule type" value="Genomic_DNA"/>
</dbReference>
<dbReference type="InterPro" id="IPR014710">
    <property type="entry name" value="RmlC-like_jellyroll"/>
</dbReference>
<reference evidence="6" key="2">
    <citation type="journal article" date="2020" name="Microorganisms">
        <title>Osmotic Adaptation and Compatible Solute Biosynthesis of Phototrophic Bacteria as Revealed from Genome Analyses.</title>
        <authorList>
            <person name="Imhoff J.F."/>
            <person name="Rahn T."/>
            <person name="Kunzel S."/>
            <person name="Keller A."/>
            <person name="Neulinger S.C."/>
        </authorList>
    </citation>
    <scope>NUCLEOTIDE SEQUENCE</scope>
    <source>
        <strain evidence="6">LMG 28126</strain>
    </source>
</reference>
<evidence type="ECO:0000256" key="3">
    <source>
        <dbReference type="ARBA" id="ARBA00023163"/>
    </source>
</evidence>
<dbReference type="AlphaFoldDB" id="A0A934WIZ0"/>
<keyword evidence="3" id="KW-0804">Transcription</keyword>
<dbReference type="InterPro" id="IPR018490">
    <property type="entry name" value="cNMP-bd_dom_sf"/>
</dbReference>
<dbReference type="GO" id="GO:0003700">
    <property type="term" value="F:DNA-binding transcription factor activity"/>
    <property type="evidence" value="ECO:0007669"/>
    <property type="project" value="TreeGrafter"/>
</dbReference>
<organism evidence="6 7">
    <name type="scientific">Rhodobaculum claviforme</name>
    <dbReference type="NCBI Taxonomy" id="1549854"/>
    <lineage>
        <taxon>Bacteria</taxon>
        <taxon>Pseudomonadati</taxon>
        <taxon>Pseudomonadota</taxon>
        <taxon>Alphaproteobacteria</taxon>
        <taxon>Rhodobacterales</taxon>
        <taxon>Paracoccaceae</taxon>
        <taxon>Rhodobaculum</taxon>
    </lineage>
</organism>
<dbReference type="PROSITE" id="PS51063">
    <property type="entry name" value="HTH_CRP_2"/>
    <property type="match status" value="1"/>
</dbReference>
<accession>A0A934WIZ0</accession>
<dbReference type="InterPro" id="IPR036388">
    <property type="entry name" value="WH-like_DNA-bd_sf"/>
</dbReference>
<evidence type="ECO:0000259" key="4">
    <source>
        <dbReference type="PROSITE" id="PS50042"/>
    </source>
</evidence>
<dbReference type="InterPro" id="IPR050397">
    <property type="entry name" value="Env_Response_Regulators"/>
</dbReference>
<name>A0A934WIZ0_9RHOB</name>
<feature type="domain" description="HTH crp-type" evidence="5">
    <location>
        <begin position="144"/>
        <end position="212"/>
    </location>
</feature>
<evidence type="ECO:0008006" key="8">
    <source>
        <dbReference type="Google" id="ProtNLM"/>
    </source>
</evidence>
<feature type="domain" description="Cyclic nucleotide-binding" evidence="4">
    <location>
        <begin position="26"/>
        <end position="114"/>
    </location>
</feature>
<dbReference type="CDD" id="cd00038">
    <property type="entry name" value="CAP_ED"/>
    <property type="match status" value="1"/>
</dbReference>